<accession>A0ABU2IM69</accession>
<dbReference type="Proteomes" id="UP001252688">
    <property type="component" value="Unassembled WGS sequence"/>
</dbReference>
<reference evidence="1 2" key="1">
    <citation type="submission" date="2023-05" db="EMBL/GenBank/DDBJ databases">
        <title>A Combination of Whole Genome Sequencing and Metagenomics Reveals Diversity of Listeria spp. in Soil Collected from the Nantahala National Forest.</title>
        <authorList>
            <person name="Wang J."/>
            <person name="Schamp C.N."/>
            <person name="Hudson L.K."/>
            <person name="Chaggar H.K."/>
            <person name="Bryan D.W."/>
            <person name="Radosevich M."/>
            <person name="Denes T.G."/>
        </authorList>
    </citation>
    <scope>NUCLEOTIDE SEQUENCE [LARGE SCALE GENOMIC DNA]</scope>
    <source>
        <strain evidence="1 2">UTK S2-0002</strain>
    </source>
</reference>
<keyword evidence="2" id="KW-1185">Reference proteome</keyword>
<dbReference type="RefSeq" id="WP_311178424.1">
    <property type="nucleotide sequence ID" value="NZ_JASAYY010000001.1"/>
</dbReference>
<sequence>MINLEWEELDQLEIEEKVQEVLDYSYNTWMSDKKNIRYFVRAFYIRWDMLVDMYEVEDDETEGDKLKNMYDFGISELGNITEVNWIMGYCMEINPIYFEEDDNYLELEEKGKEMLRNVAINNRDDVFLTSFGLPEKESLKWKRANREQLIQYGEDNFSYDSEFSSYFKYIINCRSDEELEKESFLRKILRRWKQRLRR</sequence>
<evidence type="ECO:0000313" key="1">
    <source>
        <dbReference type="EMBL" id="MDT0113772.1"/>
    </source>
</evidence>
<protein>
    <submittedName>
        <fullName evidence="1">Uncharacterized protein</fullName>
    </submittedName>
</protein>
<gene>
    <name evidence="1" type="ORF">QJV37_06450</name>
</gene>
<name>A0ABU2IM69_9LIST</name>
<comment type="caution">
    <text evidence="1">The sequence shown here is derived from an EMBL/GenBank/DDBJ whole genome shotgun (WGS) entry which is preliminary data.</text>
</comment>
<organism evidence="1 2">
    <name type="scientific">Listeria cossartiae subsp. cayugensis</name>
    <dbReference type="NCBI Taxonomy" id="2713505"/>
    <lineage>
        <taxon>Bacteria</taxon>
        <taxon>Bacillati</taxon>
        <taxon>Bacillota</taxon>
        <taxon>Bacilli</taxon>
        <taxon>Bacillales</taxon>
        <taxon>Listeriaceae</taxon>
        <taxon>Listeria</taxon>
        <taxon>Listeria cossartiae</taxon>
    </lineage>
</organism>
<evidence type="ECO:0000313" key="2">
    <source>
        <dbReference type="Proteomes" id="UP001252688"/>
    </source>
</evidence>
<proteinExistence type="predicted"/>
<dbReference type="EMBL" id="JASBAM010000001">
    <property type="protein sequence ID" value="MDT0113772.1"/>
    <property type="molecule type" value="Genomic_DNA"/>
</dbReference>